<evidence type="ECO:0000256" key="3">
    <source>
        <dbReference type="SAM" id="MobiDB-lite"/>
    </source>
</evidence>
<protein>
    <recommendedName>
        <fullName evidence="8">RRM domain-containing protein</fullName>
    </recommendedName>
</protein>
<dbReference type="AlphaFoldDB" id="A0A3M6T501"/>
<dbReference type="InterPro" id="IPR003169">
    <property type="entry name" value="GYF"/>
</dbReference>
<feature type="compositionally biased region" description="Polar residues" evidence="3">
    <location>
        <begin position="69"/>
        <end position="80"/>
    </location>
</feature>
<keyword evidence="7" id="KW-1185">Reference proteome</keyword>
<evidence type="ECO:0000259" key="4">
    <source>
        <dbReference type="PROSITE" id="PS50102"/>
    </source>
</evidence>
<dbReference type="EMBL" id="RCHS01004340">
    <property type="protein sequence ID" value="RMX35778.1"/>
    <property type="molecule type" value="Genomic_DNA"/>
</dbReference>
<proteinExistence type="predicted"/>
<dbReference type="OrthoDB" id="442677at2759"/>
<sequence length="290" mass="33153">RLKHGGKLLQQDYLHPQGTGPLFWFLMATFGWSYKSNASGSKRPSEQSRKVESWQEKRADDTPKPLHPQSHSAETLTAGTQPARKKYDPRAKIFVGNLDWETKEVTIAEIFSTFGEIEAVKLIKDHETGISRGFAFITFCEVDSAVKCKTWCAYNHLKIDDRNVTVRAAERRQTNYAAIEKRKCAEDNNPTLYWEYKWAEDPKSEVYGPYETSLMLQWSKAGYFDAGCWVREHVTKQSDENSSEPSCKTARLVDQSYSDSSDSEDDTPSVGHPEENEFLHVSEIDFSIFP</sequence>
<accession>A0A3M6T501</accession>
<keyword evidence="1 2" id="KW-0694">RNA-binding</keyword>
<dbReference type="STRING" id="46731.A0A3M6T501"/>
<evidence type="ECO:0000313" key="6">
    <source>
        <dbReference type="EMBL" id="RMX35778.1"/>
    </source>
</evidence>
<dbReference type="InterPro" id="IPR035445">
    <property type="entry name" value="GYF-like_dom_sf"/>
</dbReference>
<gene>
    <name evidence="6" type="ORF">pdam_00021761</name>
</gene>
<dbReference type="Proteomes" id="UP000275408">
    <property type="component" value="Unassembled WGS sequence"/>
</dbReference>
<feature type="non-terminal residue" evidence="6">
    <location>
        <position position="1"/>
    </location>
</feature>
<feature type="compositionally biased region" description="Basic and acidic residues" evidence="3">
    <location>
        <begin position="43"/>
        <end position="64"/>
    </location>
</feature>
<comment type="caution">
    <text evidence="6">The sequence shown here is derived from an EMBL/GenBank/DDBJ whole genome shotgun (WGS) entry which is preliminary data.</text>
</comment>
<feature type="domain" description="GYF" evidence="5">
    <location>
        <begin position="191"/>
        <end position="251"/>
    </location>
</feature>
<dbReference type="Gene3D" id="3.30.1490.40">
    <property type="match status" value="1"/>
</dbReference>
<dbReference type="InterPro" id="IPR035979">
    <property type="entry name" value="RBD_domain_sf"/>
</dbReference>
<evidence type="ECO:0000256" key="2">
    <source>
        <dbReference type="PROSITE-ProRule" id="PRU00176"/>
    </source>
</evidence>
<organism evidence="6 7">
    <name type="scientific">Pocillopora damicornis</name>
    <name type="common">Cauliflower coral</name>
    <name type="synonym">Millepora damicornis</name>
    <dbReference type="NCBI Taxonomy" id="46731"/>
    <lineage>
        <taxon>Eukaryota</taxon>
        <taxon>Metazoa</taxon>
        <taxon>Cnidaria</taxon>
        <taxon>Anthozoa</taxon>
        <taxon>Hexacorallia</taxon>
        <taxon>Scleractinia</taxon>
        <taxon>Astrocoeniina</taxon>
        <taxon>Pocilloporidae</taxon>
        <taxon>Pocillopora</taxon>
    </lineage>
</organism>
<feature type="domain" description="RRM" evidence="4">
    <location>
        <begin position="91"/>
        <end position="171"/>
    </location>
</feature>
<dbReference type="Pfam" id="PF00076">
    <property type="entry name" value="RRM_1"/>
    <property type="match status" value="1"/>
</dbReference>
<evidence type="ECO:0000313" key="7">
    <source>
        <dbReference type="Proteomes" id="UP000275408"/>
    </source>
</evidence>
<dbReference type="PANTHER" id="PTHR48027">
    <property type="entry name" value="HETEROGENEOUS NUCLEAR RIBONUCLEOPROTEIN 87F-RELATED"/>
    <property type="match status" value="1"/>
</dbReference>
<reference evidence="6 7" key="1">
    <citation type="journal article" date="2018" name="Sci. Rep.">
        <title>Comparative analysis of the Pocillopora damicornis genome highlights role of immune system in coral evolution.</title>
        <authorList>
            <person name="Cunning R."/>
            <person name="Bay R.A."/>
            <person name="Gillette P."/>
            <person name="Baker A.C."/>
            <person name="Traylor-Knowles N."/>
        </authorList>
    </citation>
    <scope>NUCLEOTIDE SEQUENCE [LARGE SCALE GENOMIC DNA]</scope>
    <source>
        <strain evidence="6">RSMAS</strain>
        <tissue evidence="6">Whole animal</tissue>
    </source>
</reference>
<dbReference type="InterPro" id="IPR000504">
    <property type="entry name" value="RRM_dom"/>
</dbReference>
<dbReference type="InterPro" id="IPR012677">
    <property type="entry name" value="Nucleotide-bd_a/b_plait_sf"/>
</dbReference>
<dbReference type="Pfam" id="PF02213">
    <property type="entry name" value="GYF"/>
    <property type="match status" value="1"/>
</dbReference>
<dbReference type="SUPFAM" id="SSF55277">
    <property type="entry name" value="GYF domain"/>
    <property type="match status" value="1"/>
</dbReference>
<dbReference type="PROSITE" id="PS50829">
    <property type="entry name" value="GYF"/>
    <property type="match status" value="1"/>
</dbReference>
<evidence type="ECO:0000256" key="1">
    <source>
        <dbReference type="ARBA" id="ARBA00022884"/>
    </source>
</evidence>
<name>A0A3M6T501_POCDA</name>
<dbReference type="Gene3D" id="3.30.70.330">
    <property type="match status" value="1"/>
</dbReference>
<feature type="region of interest" description="Disordered" evidence="3">
    <location>
        <begin position="36"/>
        <end position="84"/>
    </location>
</feature>
<evidence type="ECO:0008006" key="8">
    <source>
        <dbReference type="Google" id="ProtNLM"/>
    </source>
</evidence>
<dbReference type="SMART" id="SM00360">
    <property type="entry name" value="RRM"/>
    <property type="match status" value="1"/>
</dbReference>
<evidence type="ECO:0000259" key="5">
    <source>
        <dbReference type="PROSITE" id="PS50829"/>
    </source>
</evidence>
<dbReference type="SUPFAM" id="SSF54928">
    <property type="entry name" value="RNA-binding domain, RBD"/>
    <property type="match status" value="1"/>
</dbReference>
<dbReference type="PROSITE" id="PS50102">
    <property type="entry name" value="RRM"/>
    <property type="match status" value="1"/>
</dbReference>
<dbReference type="GO" id="GO:0003723">
    <property type="term" value="F:RNA binding"/>
    <property type="evidence" value="ECO:0007669"/>
    <property type="project" value="UniProtKB-UniRule"/>
</dbReference>
<dbReference type="InterPro" id="IPR052462">
    <property type="entry name" value="SLIRP/GR-RBP-like"/>
</dbReference>
<dbReference type="SMART" id="SM00444">
    <property type="entry name" value="GYF"/>
    <property type="match status" value="1"/>
</dbReference>
<feature type="region of interest" description="Disordered" evidence="3">
    <location>
        <begin position="239"/>
        <end position="277"/>
    </location>
</feature>